<dbReference type="PANTHER" id="PTHR24422:SF19">
    <property type="entry name" value="CHEMOTAXIS PROTEIN METHYLTRANSFERASE"/>
    <property type="match status" value="1"/>
</dbReference>
<reference evidence="8 9" key="1">
    <citation type="submission" date="2019-03" db="EMBL/GenBank/DDBJ databases">
        <title>Ramlibacter sp. 18x22-1, whole genome shotgun sequence.</title>
        <authorList>
            <person name="Zhang X."/>
            <person name="Feng G."/>
            <person name="Zhu H."/>
        </authorList>
    </citation>
    <scope>NUCLEOTIDE SEQUENCE [LARGE SCALE GENOMIC DNA]</scope>
    <source>
        <strain evidence="8 9">18x22-1</strain>
    </source>
</reference>
<evidence type="ECO:0000256" key="3">
    <source>
        <dbReference type="ARBA" id="ARBA00022679"/>
    </source>
</evidence>
<dbReference type="AlphaFoldDB" id="A0A4Z0BAV7"/>
<feature type="binding site" evidence="6">
    <location>
        <begin position="198"/>
        <end position="199"/>
    </location>
    <ligand>
        <name>S-adenosyl-L-methionine</name>
        <dbReference type="ChEBI" id="CHEBI:59789"/>
    </ligand>
</feature>
<feature type="binding site" evidence="6">
    <location>
        <position position="140"/>
    </location>
    <ligand>
        <name>S-adenosyl-L-methionine</name>
        <dbReference type="ChEBI" id="CHEBI:59789"/>
    </ligand>
</feature>
<dbReference type="OrthoDB" id="9816309at2"/>
<feature type="domain" description="CheR-type methyltransferase" evidence="7">
    <location>
        <begin position="2"/>
        <end position="272"/>
    </location>
</feature>
<dbReference type="CDD" id="cd02440">
    <property type="entry name" value="AdoMet_MTases"/>
    <property type="match status" value="1"/>
</dbReference>
<evidence type="ECO:0000256" key="4">
    <source>
        <dbReference type="ARBA" id="ARBA00022691"/>
    </source>
</evidence>
<dbReference type="InterPro" id="IPR022641">
    <property type="entry name" value="CheR_N"/>
</dbReference>
<proteinExistence type="predicted"/>
<accession>A0A4Z0BAV7</accession>
<dbReference type="EC" id="2.1.1.80" evidence="5"/>
<dbReference type="EMBL" id="SMLK01000014">
    <property type="protein sequence ID" value="TFY96192.1"/>
    <property type="molecule type" value="Genomic_DNA"/>
</dbReference>
<feature type="binding site" evidence="6">
    <location>
        <position position="84"/>
    </location>
    <ligand>
        <name>S-adenosyl-L-methionine</name>
        <dbReference type="ChEBI" id="CHEBI:59789"/>
    </ligand>
</feature>
<dbReference type="SUPFAM" id="SSF53335">
    <property type="entry name" value="S-adenosyl-L-methionine-dependent methyltransferases"/>
    <property type="match status" value="1"/>
</dbReference>
<evidence type="ECO:0000256" key="2">
    <source>
        <dbReference type="ARBA" id="ARBA00022603"/>
    </source>
</evidence>
<dbReference type="InterPro" id="IPR050903">
    <property type="entry name" value="Bact_Chemotaxis_MeTrfase"/>
</dbReference>
<dbReference type="SUPFAM" id="SSF47757">
    <property type="entry name" value="Chemotaxis receptor methyltransferase CheR, N-terminal domain"/>
    <property type="match status" value="1"/>
</dbReference>
<comment type="caution">
    <text evidence="8">The sequence shown here is derived from an EMBL/GenBank/DDBJ whole genome shotgun (WGS) entry which is preliminary data.</text>
</comment>
<dbReference type="RefSeq" id="WP_135251766.1">
    <property type="nucleotide sequence ID" value="NZ_SMLK01000014.1"/>
</dbReference>
<dbReference type="Pfam" id="PF03705">
    <property type="entry name" value="CheR_N"/>
    <property type="match status" value="1"/>
</dbReference>
<name>A0A4Z0BAV7_9BURK</name>
<evidence type="ECO:0000313" key="8">
    <source>
        <dbReference type="EMBL" id="TFY96192.1"/>
    </source>
</evidence>
<dbReference type="InterPro" id="IPR022642">
    <property type="entry name" value="CheR_C"/>
</dbReference>
<keyword evidence="4 5" id="KW-0949">S-adenosyl-L-methionine</keyword>
<dbReference type="InterPro" id="IPR029063">
    <property type="entry name" value="SAM-dependent_MTases_sf"/>
</dbReference>
<evidence type="ECO:0000256" key="5">
    <source>
        <dbReference type="PIRNR" id="PIRNR000410"/>
    </source>
</evidence>
<evidence type="ECO:0000256" key="1">
    <source>
        <dbReference type="ARBA" id="ARBA00001541"/>
    </source>
</evidence>
<keyword evidence="2 5" id="KW-0489">Methyltransferase</keyword>
<dbReference type="Pfam" id="PF01739">
    <property type="entry name" value="CheR"/>
    <property type="match status" value="1"/>
</dbReference>
<evidence type="ECO:0000313" key="9">
    <source>
        <dbReference type="Proteomes" id="UP000297839"/>
    </source>
</evidence>
<dbReference type="PROSITE" id="PS50123">
    <property type="entry name" value="CHER"/>
    <property type="match status" value="1"/>
</dbReference>
<feature type="binding site" evidence="6">
    <location>
        <position position="119"/>
    </location>
    <ligand>
        <name>S-adenosyl-L-methionine</name>
        <dbReference type="ChEBI" id="CHEBI:59789"/>
    </ligand>
</feature>
<dbReference type="Gene3D" id="3.40.50.150">
    <property type="entry name" value="Vaccinia Virus protein VP39"/>
    <property type="match status" value="1"/>
</dbReference>
<evidence type="ECO:0000259" key="7">
    <source>
        <dbReference type="PROSITE" id="PS50123"/>
    </source>
</evidence>
<dbReference type="GO" id="GO:0008983">
    <property type="term" value="F:protein-glutamate O-methyltransferase activity"/>
    <property type="evidence" value="ECO:0007669"/>
    <property type="project" value="UniProtKB-EC"/>
</dbReference>
<feature type="binding site" evidence="6">
    <location>
        <position position="78"/>
    </location>
    <ligand>
        <name>S-adenosyl-L-methionine</name>
        <dbReference type="ChEBI" id="CHEBI:59789"/>
    </ligand>
</feature>
<keyword evidence="3 5" id="KW-0808">Transferase</keyword>
<dbReference type="InterPro" id="IPR026024">
    <property type="entry name" value="Chemotaxis_MeTrfase_CheR"/>
</dbReference>
<sequence>MSVPGEALLGQADFELACRLIGDYAGIRISPHKRQMVHNRLSRRLRVLGLDSFGDYLDLVQNDPVGEREAFVNALTTNLTAFFREPHHFELLRERAIQHRQTQAEPMRVWCSACSTGEEAWSIALTLREAGCPAEVLATDIDTDALDRAEAGLYPMERVNGLPPERLRGLFLKGYGDNEGWVSIRPELRPMVTFGQLNLLAPAWPEFGPLDAIFCRNVVIYFDRESQKRLLGRFAQRMHPGGLLAVGHAESFPAGQQAFRACGRTAYEYTGQAVR</sequence>
<dbReference type="PIRSF" id="PIRSF000410">
    <property type="entry name" value="CheR"/>
    <property type="match status" value="1"/>
</dbReference>
<dbReference type="Proteomes" id="UP000297839">
    <property type="component" value="Unassembled WGS sequence"/>
</dbReference>
<evidence type="ECO:0000256" key="6">
    <source>
        <dbReference type="PIRSR" id="PIRSR000410-1"/>
    </source>
</evidence>
<feature type="binding site" evidence="6">
    <location>
        <position position="80"/>
    </location>
    <ligand>
        <name>S-adenosyl-L-methionine</name>
        <dbReference type="ChEBI" id="CHEBI:59789"/>
    </ligand>
</feature>
<dbReference type="InterPro" id="IPR000780">
    <property type="entry name" value="CheR_MeTrfase"/>
</dbReference>
<keyword evidence="9" id="KW-1185">Reference proteome</keyword>
<gene>
    <name evidence="8" type="ORF">EZ216_21025</name>
</gene>
<dbReference type="Gene3D" id="1.10.155.10">
    <property type="entry name" value="Chemotaxis receptor methyltransferase CheR, N-terminal domain"/>
    <property type="match status" value="1"/>
</dbReference>
<comment type="function">
    <text evidence="5">Methylation of the membrane-bound methyl-accepting chemotaxis proteins (MCP) to form gamma-glutamyl methyl ester residues in MCP.</text>
</comment>
<dbReference type="InterPro" id="IPR036804">
    <property type="entry name" value="CheR_N_sf"/>
</dbReference>
<protein>
    <recommendedName>
        <fullName evidence="5">Chemotaxis protein methyltransferase</fullName>
        <ecNumber evidence="5">2.1.1.80</ecNumber>
    </recommendedName>
</protein>
<dbReference type="PRINTS" id="PR00996">
    <property type="entry name" value="CHERMTFRASE"/>
</dbReference>
<dbReference type="SMART" id="SM00138">
    <property type="entry name" value="MeTrc"/>
    <property type="match status" value="1"/>
</dbReference>
<feature type="binding site" evidence="6">
    <location>
        <begin position="216"/>
        <end position="217"/>
    </location>
    <ligand>
        <name>S-adenosyl-L-methionine</name>
        <dbReference type="ChEBI" id="CHEBI:59789"/>
    </ligand>
</feature>
<comment type="catalytic activity">
    <reaction evidence="1 5">
        <text>L-glutamyl-[protein] + S-adenosyl-L-methionine = [protein]-L-glutamate 5-O-methyl ester + S-adenosyl-L-homocysteine</text>
        <dbReference type="Rhea" id="RHEA:24452"/>
        <dbReference type="Rhea" id="RHEA-COMP:10208"/>
        <dbReference type="Rhea" id="RHEA-COMP:10311"/>
        <dbReference type="ChEBI" id="CHEBI:29973"/>
        <dbReference type="ChEBI" id="CHEBI:57856"/>
        <dbReference type="ChEBI" id="CHEBI:59789"/>
        <dbReference type="ChEBI" id="CHEBI:82795"/>
        <dbReference type="EC" id="2.1.1.80"/>
    </reaction>
</comment>
<dbReference type="PANTHER" id="PTHR24422">
    <property type="entry name" value="CHEMOTAXIS PROTEIN METHYLTRANSFERASE"/>
    <property type="match status" value="1"/>
</dbReference>
<organism evidence="8 9">
    <name type="scientific">Ramlibacter humi</name>
    <dbReference type="NCBI Taxonomy" id="2530451"/>
    <lineage>
        <taxon>Bacteria</taxon>
        <taxon>Pseudomonadati</taxon>
        <taxon>Pseudomonadota</taxon>
        <taxon>Betaproteobacteria</taxon>
        <taxon>Burkholderiales</taxon>
        <taxon>Comamonadaceae</taxon>
        <taxon>Ramlibacter</taxon>
    </lineage>
</organism>
<dbReference type="GO" id="GO:0032259">
    <property type="term" value="P:methylation"/>
    <property type="evidence" value="ECO:0007669"/>
    <property type="project" value="UniProtKB-KW"/>
</dbReference>